<reference evidence="1 2" key="1">
    <citation type="journal article" date="2015" name="Genome Biol.">
        <title>Comparative genomics of Steinernema reveals deeply conserved gene regulatory networks.</title>
        <authorList>
            <person name="Dillman A.R."/>
            <person name="Macchietto M."/>
            <person name="Porter C.F."/>
            <person name="Rogers A."/>
            <person name="Williams B."/>
            <person name="Antoshechkin I."/>
            <person name="Lee M.M."/>
            <person name="Goodwin Z."/>
            <person name="Lu X."/>
            <person name="Lewis E.E."/>
            <person name="Goodrich-Blair H."/>
            <person name="Stock S.P."/>
            <person name="Adams B.J."/>
            <person name="Sternberg P.W."/>
            <person name="Mortazavi A."/>
        </authorList>
    </citation>
    <scope>NUCLEOTIDE SEQUENCE [LARGE SCALE GENOMIC DNA]</scope>
    <source>
        <strain evidence="1 2">ALL</strain>
    </source>
</reference>
<gene>
    <name evidence="1" type="ORF">L596_014687</name>
</gene>
<protein>
    <submittedName>
        <fullName evidence="1">Uncharacterized protein</fullName>
    </submittedName>
</protein>
<reference evidence="1 2" key="2">
    <citation type="journal article" date="2019" name="G3 (Bethesda)">
        <title>Hybrid Assembly of the Genome of the Entomopathogenic Nematode Steinernema carpocapsae Identifies the X-Chromosome.</title>
        <authorList>
            <person name="Serra L."/>
            <person name="Macchietto M."/>
            <person name="Macias-Munoz A."/>
            <person name="McGill C.J."/>
            <person name="Rodriguez I.M."/>
            <person name="Rodriguez B."/>
            <person name="Murad R."/>
            <person name="Mortazavi A."/>
        </authorList>
    </citation>
    <scope>NUCLEOTIDE SEQUENCE [LARGE SCALE GENOMIC DNA]</scope>
    <source>
        <strain evidence="1 2">ALL</strain>
    </source>
</reference>
<name>A0A4U5NDH2_STECR</name>
<keyword evidence="2" id="KW-1185">Reference proteome</keyword>
<evidence type="ECO:0000313" key="1">
    <source>
        <dbReference type="EMBL" id="TKR80646.1"/>
    </source>
</evidence>
<dbReference type="Proteomes" id="UP000298663">
    <property type="component" value="Unassembled WGS sequence"/>
</dbReference>
<organism evidence="1 2">
    <name type="scientific">Steinernema carpocapsae</name>
    <name type="common">Entomopathogenic nematode</name>
    <dbReference type="NCBI Taxonomy" id="34508"/>
    <lineage>
        <taxon>Eukaryota</taxon>
        <taxon>Metazoa</taxon>
        <taxon>Ecdysozoa</taxon>
        <taxon>Nematoda</taxon>
        <taxon>Chromadorea</taxon>
        <taxon>Rhabditida</taxon>
        <taxon>Tylenchina</taxon>
        <taxon>Panagrolaimomorpha</taxon>
        <taxon>Strongyloidoidea</taxon>
        <taxon>Steinernematidae</taxon>
        <taxon>Steinernema</taxon>
    </lineage>
</organism>
<evidence type="ECO:0000313" key="2">
    <source>
        <dbReference type="Proteomes" id="UP000298663"/>
    </source>
</evidence>
<dbReference type="OrthoDB" id="2985014at2759"/>
<accession>A0A4U5NDH2</accession>
<dbReference type="EMBL" id="AZBU02000004">
    <property type="protein sequence ID" value="TKR80646.1"/>
    <property type="molecule type" value="Genomic_DNA"/>
</dbReference>
<dbReference type="AlphaFoldDB" id="A0A4U5NDH2"/>
<proteinExistence type="predicted"/>
<sequence>MTEAESPLLLKKSLVALDAPGHDKVAPDNQEKFKSAETKIKQSKLRSLFSKASFTVRTRFLVLVISVLAITATRSNDLTFNFTVICMTSNSSFNNVGSSSAHVRLRHQSHLWSKRLWSYHRPVSGHLRSSPIWR</sequence>
<comment type="caution">
    <text evidence="1">The sequence shown here is derived from an EMBL/GenBank/DDBJ whole genome shotgun (WGS) entry which is preliminary data.</text>
</comment>